<sequence>MAIFLRKNLWCQKRSFVLEVEEAAFELETFHAFNSYGIIQNSSTPSNEGLTSTYASIALQTSGDKLITRRT</sequence>
<reference evidence="1 2" key="1">
    <citation type="journal article" date="2010" name="Science">
        <title>Genomic comparison of the ants Camponotus floridanus and Harpegnathos saltator.</title>
        <authorList>
            <person name="Bonasio R."/>
            <person name="Zhang G."/>
            <person name="Ye C."/>
            <person name="Mutti N.S."/>
            <person name="Fang X."/>
            <person name="Qin N."/>
            <person name="Donahue G."/>
            <person name="Yang P."/>
            <person name="Li Q."/>
            <person name="Li C."/>
            <person name="Zhang P."/>
            <person name="Huang Z."/>
            <person name="Berger S.L."/>
            <person name="Reinberg D."/>
            <person name="Wang J."/>
            <person name="Liebig J."/>
        </authorList>
    </citation>
    <scope>NUCLEOTIDE SEQUENCE [LARGE SCALE GENOMIC DNA]</scope>
    <source>
        <strain evidence="2">C129</strain>
    </source>
</reference>
<accession>E2AJF6</accession>
<dbReference type="AlphaFoldDB" id="E2AJF6"/>
<protein>
    <submittedName>
        <fullName evidence="1">Uncharacterized protein</fullName>
    </submittedName>
</protein>
<evidence type="ECO:0000313" key="2">
    <source>
        <dbReference type="Proteomes" id="UP000000311"/>
    </source>
</evidence>
<organism evidence="2">
    <name type="scientific">Camponotus floridanus</name>
    <name type="common">Florida carpenter ant</name>
    <dbReference type="NCBI Taxonomy" id="104421"/>
    <lineage>
        <taxon>Eukaryota</taxon>
        <taxon>Metazoa</taxon>
        <taxon>Ecdysozoa</taxon>
        <taxon>Arthropoda</taxon>
        <taxon>Hexapoda</taxon>
        <taxon>Insecta</taxon>
        <taxon>Pterygota</taxon>
        <taxon>Neoptera</taxon>
        <taxon>Endopterygota</taxon>
        <taxon>Hymenoptera</taxon>
        <taxon>Apocrita</taxon>
        <taxon>Aculeata</taxon>
        <taxon>Formicoidea</taxon>
        <taxon>Formicidae</taxon>
        <taxon>Formicinae</taxon>
        <taxon>Camponotus</taxon>
    </lineage>
</organism>
<dbReference type="Proteomes" id="UP000000311">
    <property type="component" value="Unassembled WGS sequence"/>
</dbReference>
<name>E2AJF6_CAMFO</name>
<keyword evidence="2" id="KW-1185">Reference proteome</keyword>
<dbReference type="EMBL" id="GL439972">
    <property type="protein sequence ID" value="EFN66477.1"/>
    <property type="molecule type" value="Genomic_DNA"/>
</dbReference>
<evidence type="ECO:0000313" key="1">
    <source>
        <dbReference type="EMBL" id="EFN66477.1"/>
    </source>
</evidence>
<proteinExistence type="predicted"/>
<dbReference type="InParanoid" id="E2AJF6"/>
<gene>
    <name evidence="1" type="ORF">EAG_12627</name>
</gene>